<dbReference type="KEGG" id="tpi:TREPR_0734"/>
<comment type="similarity">
    <text evidence="1 6">Belongs to the acylphosphatase family.</text>
</comment>
<evidence type="ECO:0000256" key="2">
    <source>
        <dbReference type="ARBA" id="ARBA00012150"/>
    </source>
</evidence>
<protein>
    <recommendedName>
        <fullName evidence="2 4">Acylphosphatase</fullName>
        <ecNumber evidence="2 4">3.6.1.7</ecNumber>
    </recommendedName>
</protein>
<dbReference type="InterPro" id="IPR017968">
    <property type="entry name" value="Acylphosphatase_CS"/>
</dbReference>
<accession>F5YJF3</accession>
<dbReference type="InterPro" id="IPR001792">
    <property type="entry name" value="Acylphosphatase-like_dom"/>
</dbReference>
<dbReference type="NCBIfam" id="NF011000">
    <property type="entry name" value="PRK14426.1"/>
    <property type="match status" value="1"/>
</dbReference>
<reference evidence="8 9" key="2">
    <citation type="journal article" date="2011" name="ISME J.">
        <title>RNA-seq reveals cooperative metabolic interactions between two termite-gut spirochete species in co-culture.</title>
        <authorList>
            <person name="Rosenthal A.Z."/>
            <person name="Matson E.G."/>
            <person name="Eldar A."/>
            <person name="Leadbetter J.R."/>
        </authorList>
    </citation>
    <scope>NUCLEOTIDE SEQUENCE [LARGE SCALE GENOMIC DNA]</scope>
    <source>
        <strain evidence="9">ATCC BAA-887 / DSM 12427 / ZAS-2</strain>
    </source>
</reference>
<dbReference type="PANTHER" id="PTHR47268">
    <property type="entry name" value="ACYLPHOSPHATASE"/>
    <property type="match status" value="1"/>
</dbReference>
<dbReference type="EMBL" id="CP001843">
    <property type="protein sequence ID" value="AEF84333.1"/>
    <property type="molecule type" value="Genomic_DNA"/>
</dbReference>
<dbReference type="PROSITE" id="PS51160">
    <property type="entry name" value="ACYLPHOSPHATASE_3"/>
    <property type="match status" value="1"/>
</dbReference>
<evidence type="ECO:0000256" key="4">
    <source>
        <dbReference type="PROSITE-ProRule" id="PRU00520"/>
    </source>
</evidence>
<dbReference type="PROSITE" id="PS00150">
    <property type="entry name" value="ACYLPHOSPHATASE_1"/>
    <property type="match status" value="1"/>
</dbReference>
<dbReference type="RefSeq" id="WP_015709300.1">
    <property type="nucleotide sequence ID" value="NC_015578.1"/>
</dbReference>
<gene>
    <name evidence="8" type="ordered locus">TREPR_0734</name>
</gene>
<evidence type="ECO:0000313" key="8">
    <source>
        <dbReference type="EMBL" id="AEF84333.1"/>
    </source>
</evidence>
<dbReference type="InterPro" id="IPR036046">
    <property type="entry name" value="Acylphosphatase-like_dom_sf"/>
</dbReference>
<evidence type="ECO:0000256" key="6">
    <source>
        <dbReference type="RuleBase" id="RU004168"/>
    </source>
</evidence>
<feature type="active site" evidence="4">
    <location>
        <position position="27"/>
    </location>
</feature>
<sequence>MADQKNMRDNGAFFAQVRGRVQGVGFRYSAYHEASRLGLTGWVRNTYDGEVEVWAEGPQESLDTLIQWLYQGPPRARVDEVDAETKSPTGAYRVFSIE</sequence>
<dbReference type="PANTHER" id="PTHR47268:SF4">
    <property type="entry name" value="ACYLPHOSPHATASE"/>
    <property type="match status" value="1"/>
</dbReference>
<organism evidence="8 9">
    <name type="scientific">Treponema primitia (strain ATCC BAA-887 / DSM 12427 / ZAS-2)</name>
    <dbReference type="NCBI Taxonomy" id="545694"/>
    <lineage>
        <taxon>Bacteria</taxon>
        <taxon>Pseudomonadati</taxon>
        <taxon>Spirochaetota</taxon>
        <taxon>Spirochaetia</taxon>
        <taxon>Spirochaetales</taxon>
        <taxon>Treponemataceae</taxon>
        <taxon>Treponema</taxon>
    </lineage>
</organism>
<reference evidence="9" key="1">
    <citation type="submission" date="2009-12" db="EMBL/GenBank/DDBJ databases">
        <title>Complete sequence of Treponema primitia strain ZAS-2.</title>
        <authorList>
            <person name="Tetu S.G."/>
            <person name="Matson E."/>
            <person name="Ren Q."/>
            <person name="Seshadri R."/>
            <person name="Elbourne L."/>
            <person name="Hassan K.A."/>
            <person name="Durkin A."/>
            <person name="Radune D."/>
            <person name="Mohamoud Y."/>
            <person name="Shay R."/>
            <person name="Jin S."/>
            <person name="Zhang X."/>
            <person name="Lucey K."/>
            <person name="Ballor N.R."/>
            <person name="Ottesen E."/>
            <person name="Rosenthal R."/>
            <person name="Allen A."/>
            <person name="Leadbetter J.R."/>
            <person name="Paulsen I.T."/>
        </authorList>
    </citation>
    <scope>NUCLEOTIDE SEQUENCE [LARGE SCALE GENOMIC DNA]</scope>
    <source>
        <strain evidence="9">ATCC BAA-887 / DSM 12427 / ZAS-2</strain>
    </source>
</reference>
<keyword evidence="4 5" id="KW-0378">Hydrolase</keyword>
<dbReference type="HOGENOM" id="CLU_141932_3_2_12"/>
<dbReference type="SUPFAM" id="SSF54975">
    <property type="entry name" value="Acylphosphatase/BLUF domain-like"/>
    <property type="match status" value="1"/>
</dbReference>
<evidence type="ECO:0000259" key="7">
    <source>
        <dbReference type="PROSITE" id="PS51160"/>
    </source>
</evidence>
<feature type="active site" evidence="4">
    <location>
        <position position="45"/>
    </location>
</feature>
<feature type="domain" description="Acylphosphatase-like" evidence="7">
    <location>
        <begin position="12"/>
        <end position="98"/>
    </location>
</feature>
<dbReference type="Proteomes" id="UP000009223">
    <property type="component" value="Chromosome"/>
</dbReference>
<dbReference type="AlphaFoldDB" id="F5YJF3"/>
<dbReference type="EC" id="3.6.1.7" evidence="2 4"/>
<evidence type="ECO:0000256" key="1">
    <source>
        <dbReference type="ARBA" id="ARBA00005614"/>
    </source>
</evidence>
<dbReference type="InterPro" id="IPR020456">
    <property type="entry name" value="Acylphosphatase"/>
</dbReference>
<dbReference type="PRINTS" id="PR00112">
    <property type="entry name" value="ACYLPHPHTASE"/>
</dbReference>
<comment type="catalytic activity">
    <reaction evidence="3 4 5">
        <text>an acyl phosphate + H2O = a carboxylate + phosphate + H(+)</text>
        <dbReference type="Rhea" id="RHEA:14965"/>
        <dbReference type="ChEBI" id="CHEBI:15377"/>
        <dbReference type="ChEBI" id="CHEBI:15378"/>
        <dbReference type="ChEBI" id="CHEBI:29067"/>
        <dbReference type="ChEBI" id="CHEBI:43474"/>
        <dbReference type="ChEBI" id="CHEBI:59918"/>
        <dbReference type="EC" id="3.6.1.7"/>
    </reaction>
</comment>
<dbReference type="STRING" id="545694.TREPR_0734"/>
<evidence type="ECO:0000256" key="5">
    <source>
        <dbReference type="RuleBase" id="RU000553"/>
    </source>
</evidence>
<dbReference type="PROSITE" id="PS00151">
    <property type="entry name" value="ACYLPHOSPHATASE_2"/>
    <property type="match status" value="1"/>
</dbReference>
<dbReference type="Pfam" id="PF00708">
    <property type="entry name" value="Acylphosphatase"/>
    <property type="match status" value="1"/>
</dbReference>
<dbReference type="eggNOG" id="COG1254">
    <property type="taxonomic scope" value="Bacteria"/>
</dbReference>
<dbReference type="GO" id="GO:0003998">
    <property type="term" value="F:acylphosphatase activity"/>
    <property type="evidence" value="ECO:0007669"/>
    <property type="project" value="UniProtKB-EC"/>
</dbReference>
<keyword evidence="9" id="KW-1185">Reference proteome</keyword>
<dbReference type="Gene3D" id="3.30.70.100">
    <property type="match status" value="1"/>
</dbReference>
<proteinExistence type="inferred from homology"/>
<evidence type="ECO:0000313" key="9">
    <source>
        <dbReference type="Proteomes" id="UP000009223"/>
    </source>
</evidence>
<name>F5YJF3_TREPZ</name>
<evidence type="ECO:0000256" key="3">
    <source>
        <dbReference type="ARBA" id="ARBA00047645"/>
    </source>
</evidence>